<dbReference type="EMBL" id="NBNE01002651">
    <property type="protein sequence ID" value="OWZ09830.1"/>
    <property type="molecule type" value="Genomic_DNA"/>
</dbReference>
<reference evidence="4" key="1">
    <citation type="submission" date="2017-03" db="EMBL/GenBank/DDBJ databases">
        <title>Phytopthora megakarya and P. palmivora, two closely related causual agents of cacao black pod achieved similar genome size and gene model numbers by different mechanisms.</title>
        <authorList>
            <person name="Ali S."/>
            <person name="Shao J."/>
            <person name="Larry D.J."/>
            <person name="Kronmiller B."/>
            <person name="Shen D."/>
            <person name="Strem M.D."/>
            <person name="Melnick R.L."/>
            <person name="Guiltinan M.J."/>
            <person name="Tyler B.M."/>
            <person name="Meinhardt L.W."/>
            <person name="Bailey B.A."/>
        </authorList>
    </citation>
    <scope>NUCLEOTIDE SEQUENCE [LARGE SCALE GENOMIC DNA]</scope>
    <source>
        <strain evidence="4">zdho120</strain>
    </source>
</reference>
<keyword evidence="4" id="KW-1185">Reference proteome</keyword>
<keyword evidence="1" id="KW-0175">Coiled coil</keyword>
<accession>A0A225VZ09</accession>
<evidence type="ECO:0000256" key="2">
    <source>
        <dbReference type="SAM" id="MobiDB-lite"/>
    </source>
</evidence>
<evidence type="ECO:0000256" key="1">
    <source>
        <dbReference type="SAM" id="Coils"/>
    </source>
</evidence>
<feature type="compositionally biased region" description="Basic and acidic residues" evidence="2">
    <location>
        <begin position="17"/>
        <end position="26"/>
    </location>
</feature>
<evidence type="ECO:0000313" key="4">
    <source>
        <dbReference type="Proteomes" id="UP000198211"/>
    </source>
</evidence>
<dbReference type="STRING" id="4795.A0A225VZ09"/>
<proteinExistence type="predicted"/>
<gene>
    <name evidence="3" type="ORF">PHMEG_00017407</name>
</gene>
<comment type="caution">
    <text evidence="3">The sequence shown here is derived from an EMBL/GenBank/DDBJ whole genome shotgun (WGS) entry which is preliminary data.</text>
</comment>
<dbReference type="AlphaFoldDB" id="A0A225VZ09"/>
<evidence type="ECO:0000313" key="3">
    <source>
        <dbReference type="EMBL" id="OWZ09830.1"/>
    </source>
</evidence>
<feature type="region of interest" description="Disordered" evidence="2">
    <location>
        <begin position="1"/>
        <end position="29"/>
    </location>
</feature>
<feature type="compositionally biased region" description="Pro residues" evidence="2">
    <location>
        <begin position="184"/>
        <end position="195"/>
    </location>
</feature>
<organism evidence="3 4">
    <name type="scientific">Phytophthora megakarya</name>
    <dbReference type="NCBI Taxonomy" id="4795"/>
    <lineage>
        <taxon>Eukaryota</taxon>
        <taxon>Sar</taxon>
        <taxon>Stramenopiles</taxon>
        <taxon>Oomycota</taxon>
        <taxon>Peronosporomycetes</taxon>
        <taxon>Peronosporales</taxon>
        <taxon>Peronosporaceae</taxon>
        <taxon>Phytophthora</taxon>
    </lineage>
</organism>
<sequence>MSNLDESPRAFNAGGTRSDESTRELGPDDFFPNRCACPSIPPRPSVHVPAVGDLIPSVDALVQDATALEHDTHVLQSRLELTTALNAGWAAHASVLHEELDALRDRAREGYDIGLDAVDRLSREVETRDQTLRELRDENVGLRYDNLCRTTADEAAAYQDVQAQAEARIPNLNSRIAALTSSPPTAPASPTPVASPPRVSEAATQTNIASASSNSSSAATSQTDLSGNEVSRAIADLSSLEASVTVLRAQIGSLTRERDSALAANIRHRDQRDSMVSELCDARNAVARSRRELDVARAATVPLQDDLRRVNALLVAHAEEHQRDVTRVRDLEASSSAAETARVTAQAARDDAQALLLPATSRADAFRVALVSLRRAASQRRTQAQDHERRLQARLVSLENALSRRRRTARVEIARLERLIDESDRAYTERTLTWRRLLREARIGREAARQVRDALVGR</sequence>
<feature type="region of interest" description="Disordered" evidence="2">
    <location>
        <begin position="178"/>
        <end position="225"/>
    </location>
</feature>
<feature type="coiled-coil region" evidence="1">
    <location>
        <begin position="381"/>
        <end position="426"/>
    </location>
</feature>
<name>A0A225VZ09_9STRA</name>
<dbReference type="Proteomes" id="UP000198211">
    <property type="component" value="Unassembled WGS sequence"/>
</dbReference>
<feature type="compositionally biased region" description="Low complexity" evidence="2">
    <location>
        <begin position="202"/>
        <end position="223"/>
    </location>
</feature>
<protein>
    <submittedName>
        <fullName evidence="3">Uncharacterized protein</fullName>
    </submittedName>
</protein>